<evidence type="ECO:0000256" key="16">
    <source>
        <dbReference type="SAM" id="MobiDB-lite"/>
    </source>
</evidence>
<dbReference type="AlphaFoldDB" id="A0A9P6WKP0"/>
<sequence>MSSIGQNGGNIIGREMVGSDISSINPLTKCLFIPLFILYIVVLSLVTIGFTQIRFYFNKKSQLKLVSFVDEEKLESVTILRPLKGVDSNMICCLESSFQQEYPINKLEIIFCVQSETDPAIPMVKQLIQKYKNIDSKLMIDENQNKLDFFGSNPKVNNLHKGYKAAKYDILWVLDSNIYTDPHTLKRSIYTLQNDMSNGSKNAIWLRRDKTVKMITHVPIVSSDSKHRINWGSRLDEMFMSTSHAKFYVALNRIQPAPCINGKSNIYRRSDLDRSVEIITKQMVKKGEGMKHFAKYIGEDHMIAMALFESVDGCAGMSMDFVLQPISGQNSVREYIHRRARWLRIRKYMVAAATFLEPTTESILNGLIGSFAINVLFRERIGVYWSWFYLHMIAWYIIDLFQFKSIVDATDNSKIQREKFNFKKLPRTNLEQKIMIIDYFKKSNKPQSETVEHFKDKYSISTSSFSEWLRHEDELRKRYSNATYESIGISENIKNSKRKSTFKYGPINDAMHKIVIERINNDLPVTEPILRHYWSKFAKEYGILDPKRADCFSHGWLANFKKRHGLIKMKKSKSDESIGKSNKNKITHTKSSFSLDEISNDKIDGSENSKLKSIDKIIGLLENEKSSTYDPITNINNSNNNDKRHQPHLNHHKNYPINNKRRKVNIISNLDYLNSTSSTPNHTYNNYDIQSQMQLSQFLDNNIKNSNFTPNLASSKTVIEIRNKLSNTNDLDSPLISSNNKNDKNEILSLDFPNNKPRLELDIPSSSIFSNSNKTPSTSAIPNIITNSNSNKSTNAGISSGIGKGIGVGAGTGTATGTSASTSTSASTNSISISNPSKNINIDPKTDTNTNLPNLNQNLLPTLNTSTSANLNLNLSANNINLNNSNTQLNNISSQFDIQQILNHQISKPLLSGSVTGFENLSYNKIKNIENKNFNNINSINEKLSNSGSLNNSGFINTNTFSNSSQWNSFKNLAKKHINPVNIEII</sequence>
<evidence type="ECO:0000256" key="6">
    <source>
        <dbReference type="ARBA" id="ARBA00019988"/>
    </source>
</evidence>
<dbReference type="PROSITE" id="PS51253">
    <property type="entry name" value="HTH_CENPB"/>
    <property type="match status" value="1"/>
</dbReference>
<keyword evidence="10 17" id="KW-1133">Transmembrane helix</keyword>
<comment type="pathway">
    <text evidence="2">Lipid metabolism; sphingolipid metabolism.</text>
</comment>
<evidence type="ECO:0000256" key="13">
    <source>
        <dbReference type="ARBA" id="ARBA00031017"/>
    </source>
</evidence>
<keyword evidence="8" id="KW-0808">Transferase</keyword>
<comment type="pathway">
    <text evidence="3">Sphingolipid metabolism.</text>
</comment>
<dbReference type="SUPFAM" id="SSF53448">
    <property type="entry name" value="Nucleotide-diphospho-sugar transferases"/>
    <property type="match status" value="1"/>
</dbReference>
<evidence type="ECO:0000256" key="17">
    <source>
        <dbReference type="SAM" id="Phobius"/>
    </source>
</evidence>
<evidence type="ECO:0000256" key="7">
    <source>
        <dbReference type="ARBA" id="ARBA00022676"/>
    </source>
</evidence>
<dbReference type="GO" id="GO:0003677">
    <property type="term" value="F:DNA binding"/>
    <property type="evidence" value="ECO:0007669"/>
    <property type="project" value="UniProtKB-KW"/>
</dbReference>
<dbReference type="GO" id="GO:0006679">
    <property type="term" value="P:glucosylceramide biosynthetic process"/>
    <property type="evidence" value="ECO:0007669"/>
    <property type="project" value="TreeGrafter"/>
</dbReference>
<dbReference type="PANTHER" id="PTHR12726:SF0">
    <property type="entry name" value="CERAMIDE GLUCOSYLTRANSFERASE"/>
    <property type="match status" value="1"/>
</dbReference>
<gene>
    <name evidence="19" type="ORF">C6P40_000395</name>
</gene>
<feature type="region of interest" description="Disordered" evidence="16">
    <location>
        <begin position="816"/>
        <end position="847"/>
    </location>
</feature>
<proteinExistence type="inferred from homology"/>
<evidence type="ECO:0000256" key="1">
    <source>
        <dbReference type="ARBA" id="ARBA00004141"/>
    </source>
</evidence>
<comment type="subcellular location">
    <subcellularLocation>
        <location evidence="1">Membrane</location>
        <topology evidence="1">Multi-pass membrane protein</topology>
    </subcellularLocation>
</comment>
<keyword evidence="9 17" id="KW-0812">Transmembrane</keyword>
<dbReference type="Pfam" id="PF13506">
    <property type="entry name" value="Glyco_transf_21"/>
    <property type="match status" value="1"/>
</dbReference>
<dbReference type="InterPro" id="IPR009057">
    <property type="entry name" value="Homeodomain-like_sf"/>
</dbReference>
<evidence type="ECO:0000256" key="5">
    <source>
        <dbReference type="ARBA" id="ARBA00012699"/>
    </source>
</evidence>
<evidence type="ECO:0000256" key="8">
    <source>
        <dbReference type="ARBA" id="ARBA00022679"/>
    </source>
</evidence>
<dbReference type="GO" id="GO:0008120">
    <property type="term" value="F:ceramide glucosyltransferase activity"/>
    <property type="evidence" value="ECO:0007669"/>
    <property type="project" value="UniProtKB-EC"/>
</dbReference>
<evidence type="ECO:0000256" key="14">
    <source>
        <dbReference type="ARBA" id="ARBA00031543"/>
    </source>
</evidence>
<feature type="non-terminal residue" evidence="19">
    <location>
        <position position="986"/>
    </location>
</feature>
<evidence type="ECO:0000256" key="15">
    <source>
        <dbReference type="ARBA" id="ARBA00032575"/>
    </source>
</evidence>
<evidence type="ECO:0000256" key="11">
    <source>
        <dbReference type="ARBA" id="ARBA00023125"/>
    </source>
</evidence>
<keyword evidence="11" id="KW-0238">DNA-binding</keyword>
<name>A0A9P6WKP0_9ASCO</name>
<evidence type="ECO:0000313" key="20">
    <source>
        <dbReference type="Proteomes" id="UP000697127"/>
    </source>
</evidence>
<dbReference type="Gene3D" id="1.10.10.60">
    <property type="entry name" value="Homeodomain-like"/>
    <property type="match status" value="1"/>
</dbReference>
<evidence type="ECO:0000256" key="9">
    <source>
        <dbReference type="ARBA" id="ARBA00022692"/>
    </source>
</evidence>
<evidence type="ECO:0000256" key="10">
    <source>
        <dbReference type="ARBA" id="ARBA00022989"/>
    </source>
</evidence>
<dbReference type="EC" id="2.4.1.80" evidence="5"/>
<dbReference type="InterPro" id="IPR006600">
    <property type="entry name" value="HTH_CenpB_DNA-bd_dom"/>
</dbReference>
<dbReference type="InterPro" id="IPR029044">
    <property type="entry name" value="Nucleotide-diphossugar_trans"/>
</dbReference>
<organism evidence="19 20">
    <name type="scientific">Pichia californica</name>
    <dbReference type="NCBI Taxonomy" id="460514"/>
    <lineage>
        <taxon>Eukaryota</taxon>
        <taxon>Fungi</taxon>
        <taxon>Dikarya</taxon>
        <taxon>Ascomycota</taxon>
        <taxon>Saccharomycotina</taxon>
        <taxon>Pichiomycetes</taxon>
        <taxon>Pichiales</taxon>
        <taxon>Pichiaceae</taxon>
        <taxon>Pichia</taxon>
    </lineage>
</organism>
<keyword evidence="7" id="KW-0328">Glycosyltransferase</keyword>
<keyword evidence="20" id="KW-1185">Reference proteome</keyword>
<evidence type="ECO:0000313" key="19">
    <source>
        <dbReference type="EMBL" id="KAG0688896.1"/>
    </source>
</evidence>
<dbReference type="PANTHER" id="PTHR12726">
    <property type="entry name" value="CERAMIDE GLUCOSYLTRANSFERASE"/>
    <property type="match status" value="1"/>
</dbReference>
<dbReference type="GO" id="GO:0016020">
    <property type="term" value="C:membrane"/>
    <property type="evidence" value="ECO:0007669"/>
    <property type="project" value="UniProtKB-SubCell"/>
</dbReference>
<feature type="domain" description="HTH CENPB-type" evidence="18">
    <location>
        <begin position="495"/>
        <end position="570"/>
    </location>
</feature>
<evidence type="ECO:0000256" key="3">
    <source>
        <dbReference type="ARBA" id="ARBA00004991"/>
    </source>
</evidence>
<evidence type="ECO:0000256" key="12">
    <source>
        <dbReference type="ARBA" id="ARBA00023136"/>
    </source>
</evidence>
<reference evidence="19" key="1">
    <citation type="submission" date="2020-11" db="EMBL/GenBank/DDBJ databases">
        <title>Kefir isolates.</title>
        <authorList>
            <person name="Marcisauskas S."/>
            <person name="Kim Y."/>
            <person name="Blasche S."/>
        </authorList>
    </citation>
    <scope>NUCLEOTIDE SEQUENCE</scope>
    <source>
        <strain evidence="19">Olga-1</strain>
    </source>
</reference>
<protein>
    <recommendedName>
        <fullName evidence="6">Ceramide glucosyltransferase</fullName>
        <ecNumber evidence="5">2.4.1.80</ecNumber>
    </recommendedName>
    <alternativeName>
        <fullName evidence="14">Glucosylceramide synthase</fullName>
    </alternativeName>
    <alternativeName>
        <fullName evidence="15">UDP-glucose ceramide glucosyltransferase</fullName>
    </alternativeName>
    <alternativeName>
        <fullName evidence="13">UDP-glucose:N-acylsphingosine D-glucosyltransferase</fullName>
    </alternativeName>
</protein>
<evidence type="ECO:0000256" key="4">
    <source>
        <dbReference type="ARBA" id="ARBA00006739"/>
    </source>
</evidence>
<dbReference type="EMBL" id="PUHW01000115">
    <property type="protein sequence ID" value="KAG0688896.1"/>
    <property type="molecule type" value="Genomic_DNA"/>
</dbReference>
<dbReference type="SUPFAM" id="SSF46689">
    <property type="entry name" value="Homeodomain-like"/>
    <property type="match status" value="1"/>
</dbReference>
<comment type="caution">
    <text evidence="19">The sequence shown here is derived from an EMBL/GenBank/DDBJ whole genome shotgun (WGS) entry which is preliminary data.</text>
</comment>
<keyword evidence="12 17" id="KW-0472">Membrane</keyword>
<evidence type="ECO:0000259" key="18">
    <source>
        <dbReference type="PROSITE" id="PS51253"/>
    </source>
</evidence>
<accession>A0A9P6WKP0</accession>
<dbReference type="Pfam" id="PF03221">
    <property type="entry name" value="HTH_Tnp_Tc5"/>
    <property type="match status" value="1"/>
</dbReference>
<comment type="similarity">
    <text evidence="4">Belongs to the glycosyltransferase 2 family.</text>
</comment>
<feature type="transmembrane region" description="Helical" evidence="17">
    <location>
        <begin position="31"/>
        <end position="57"/>
    </location>
</feature>
<evidence type="ECO:0000256" key="2">
    <source>
        <dbReference type="ARBA" id="ARBA00004760"/>
    </source>
</evidence>
<dbReference type="Proteomes" id="UP000697127">
    <property type="component" value="Unassembled WGS sequence"/>
</dbReference>
<dbReference type="InterPro" id="IPR025993">
    <property type="entry name" value="Ceramide_glucosylTrfase"/>
</dbReference>